<protein>
    <submittedName>
        <fullName evidence="2">Alpha/beta fold hydrolase</fullName>
    </submittedName>
</protein>
<accession>A0A5R8YYA4</accession>
<evidence type="ECO:0000313" key="2">
    <source>
        <dbReference type="EMBL" id="TLP58105.1"/>
    </source>
</evidence>
<evidence type="ECO:0000259" key="1">
    <source>
        <dbReference type="Pfam" id="PF12697"/>
    </source>
</evidence>
<feature type="domain" description="AB hydrolase-1" evidence="1">
    <location>
        <begin position="5"/>
        <end position="231"/>
    </location>
</feature>
<keyword evidence="2" id="KW-0378">Hydrolase</keyword>
<dbReference type="GO" id="GO:0016787">
    <property type="term" value="F:hydrolase activity"/>
    <property type="evidence" value="ECO:0007669"/>
    <property type="project" value="UniProtKB-KW"/>
</dbReference>
<organism evidence="2 3">
    <name type="scientific">Pseudomonas mosselii</name>
    <dbReference type="NCBI Taxonomy" id="78327"/>
    <lineage>
        <taxon>Bacteria</taxon>
        <taxon>Pseudomonadati</taxon>
        <taxon>Pseudomonadota</taxon>
        <taxon>Gammaproteobacteria</taxon>
        <taxon>Pseudomonadales</taxon>
        <taxon>Pseudomonadaceae</taxon>
        <taxon>Pseudomonas</taxon>
    </lineage>
</organism>
<dbReference type="OrthoDB" id="9780744at2"/>
<sequence>MRNRLILLPGWGLGCAALEPLAASLRAQDLRLHVELMPLPELADSDPEAWLAHLDRTLPTDVWLGGWSLGGMLASALAHRRGDHCCGLLTLGSNPSFVARADWPHGMPADTFGTFLDGCRSHTQVTLKRFRTLCSDGAQQPRTLLRQLGVGVPDTDPLYLATGLEVLEKLDTRHALEHYSGPQLHVFAGSDALVPASAAKALSDLLPDVEVGLVEDSSHAFLLEYPQELAAGIKSFLHESGDD</sequence>
<reference evidence="2 3" key="1">
    <citation type="submission" date="2019-05" db="EMBL/GenBank/DDBJ databases">
        <title>Pseudomonas sp. SC006 isolated from lettuce that can produce HBGAs.</title>
        <authorList>
            <person name="Wang D."/>
            <person name="Liao N."/>
            <person name="Liu D."/>
            <person name="Zhang Z."/>
            <person name="Zou S."/>
        </authorList>
    </citation>
    <scope>NUCLEOTIDE SEQUENCE [LARGE SCALE GENOMIC DNA]</scope>
    <source>
        <strain evidence="2 3">SC006</strain>
    </source>
</reference>
<dbReference type="RefSeq" id="WP_138220386.1">
    <property type="nucleotide sequence ID" value="NZ_VAUO01000007.1"/>
</dbReference>
<proteinExistence type="predicted"/>
<comment type="caution">
    <text evidence="2">The sequence shown here is derived from an EMBL/GenBank/DDBJ whole genome shotgun (WGS) entry which is preliminary data.</text>
</comment>
<gene>
    <name evidence="2" type="ORF">FEM01_15600</name>
</gene>
<name>A0A5R8YYA4_9PSED</name>
<dbReference type="EMBL" id="VAUO01000007">
    <property type="protein sequence ID" value="TLP58105.1"/>
    <property type="molecule type" value="Genomic_DNA"/>
</dbReference>
<dbReference type="PROSITE" id="PS51257">
    <property type="entry name" value="PROKAR_LIPOPROTEIN"/>
    <property type="match status" value="1"/>
</dbReference>
<dbReference type="Pfam" id="PF12697">
    <property type="entry name" value="Abhydrolase_6"/>
    <property type="match status" value="1"/>
</dbReference>
<dbReference type="AlphaFoldDB" id="A0A5R8YYA4"/>
<keyword evidence="3" id="KW-1185">Reference proteome</keyword>
<evidence type="ECO:0000313" key="3">
    <source>
        <dbReference type="Proteomes" id="UP000309819"/>
    </source>
</evidence>
<dbReference type="SUPFAM" id="SSF53474">
    <property type="entry name" value="alpha/beta-Hydrolases"/>
    <property type="match status" value="1"/>
</dbReference>
<dbReference type="Gene3D" id="3.40.50.1820">
    <property type="entry name" value="alpha/beta hydrolase"/>
    <property type="match status" value="1"/>
</dbReference>
<dbReference type="InterPro" id="IPR029058">
    <property type="entry name" value="AB_hydrolase_fold"/>
</dbReference>
<dbReference type="InterPro" id="IPR000073">
    <property type="entry name" value="AB_hydrolase_1"/>
</dbReference>
<dbReference type="Proteomes" id="UP000309819">
    <property type="component" value="Unassembled WGS sequence"/>
</dbReference>